<dbReference type="SUPFAM" id="SSF75304">
    <property type="entry name" value="Amidase signature (AS) enzymes"/>
    <property type="match status" value="1"/>
</dbReference>
<comment type="similarity">
    <text evidence="1">Belongs to the amidase family.</text>
</comment>
<evidence type="ECO:0000313" key="4">
    <source>
        <dbReference type="Proteomes" id="UP000051256"/>
    </source>
</evidence>
<comment type="caution">
    <text evidence="3">The sequence shown here is derived from an EMBL/GenBank/DDBJ whole genome shotgun (WGS) entry which is preliminary data.</text>
</comment>
<dbReference type="InterPro" id="IPR036928">
    <property type="entry name" value="AS_sf"/>
</dbReference>
<dbReference type="InterPro" id="IPR000120">
    <property type="entry name" value="Amidase"/>
</dbReference>
<dbReference type="PANTHER" id="PTHR11895">
    <property type="entry name" value="TRANSAMIDASE"/>
    <property type="match status" value="1"/>
</dbReference>
<proteinExistence type="inferred from homology"/>
<dbReference type="Proteomes" id="UP000051256">
    <property type="component" value="Unassembled WGS sequence"/>
</dbReference>
<reference evidence="3 4" key="1">
    <citation type="journal article" date="2015" name="Genome Announc.">
        <title>Expanding the biotechnology potential of lactobacilli through comparative genomics of 213 strains and associated genera.</title>
        <authorList>
            <person name="Sun Z."/>
            <person name="Harris H.M."/>
            <person name="McCann A."/>
            <person name="Guo C."/>
            <person name="Argimon S."/>
            <person name="Zhang W."/>
            <person name="Yang X."/>
            <person name="Jeffery I.B."/>
            <person name="Cooney J.C."/>
            <person name="Kagawa T.F."/>
            <person name="Liu W."/>
            <person name="Song Y."/>
            <person name="Salvetti E."/>
            <person name="Wrobel A."/>
            <person name="Rasinkangas P."/>
            <person name="Parkhill J."/>
            <person name="Rea M.C."/>
            <person name="O'Sullivan O."/>
            <person name="Ritari J."/>
            <person name="Douillard F.P."/>
            <person name="Paul Ross R."/>
            <person name="Yang R."/>
            <person name="Briner A.E."/>
            <person name="Felis G.E."/>
            <person name="de Vos W.M."/>
            <person name="Barrangou R."/>
            <person name="Klaenhammer T.R."/>
            <person name="Caufield P.W."/>
            <person name="Cui Y."/>
            <person name="Zhang H."/>
            <person name="O'Toole P.W."/>
        </authorList>
    </citation>
    <scope>NUCLEOTIDE SEQUENCE [LARGE SCALE GENOMIC DNA]</scope>
    <source>
        <strain evidence="3 4">DSM 24302</strain>
    </source>
</reference>
<dbReference type="NCBIfam" id="NF005099">
    <property type="entry name" value="PRK06529.1"/>
    <property type="match status" value="1"/>
</dbReference>
<dbReference type="AlphaFoldDB" id="A0A0R2CTF9"/>
<gene>
    <name evidence="3" type="ORF">FC56_GL001340</name>
</gene>
<sequence>MSKMAEDATRLAALIKRGKVSSTELVARSLAKIKAENQTLNAVTHLRETAALKEAENALKTDAPFAGVPILIKGLGQSLKGEPDTASSKLLKANVATTTDNFVAGLQRAGFIILGETNAPEFGFKNVTDPELYGPTKSAWGNHEVSPGGSSGGSAAAVSADWVSLAAGNDGGGSIRIPASFSGLIGLKPTRGRVPAGPGAWRGWQGASINFGLTRSVRDTAQLLDSLQTVQPAAPFQTPLYSQGFLQTSQQPLPTEFTVGYTLESPVGTPVSKDAQHAVLDAVDFLKANGIRTVEMQNPLDGVKMMESYYIVNSGETAAMFDGIQASLGRAVTMDDMELMTWVIYQAGLLTRAQDYSHAFELWDAASYQMDQLYSQIDLFLTPTTATTAPRLDYELVSPEVTEQMRHVTDLNRQERLDLIYRFFERSLALSPFTQQANLTGQPAISLPTGMATNGLPLGIQFLARKGDEATLLQMGRLFEMNGMFKMLHETEQ</sequence>
<feature type="domain" description="Amidase" evidence="2">
    <location>
        <begin position="24"/>
        <end position="473"/>
    </location>
</feature>
<evidence type="ECO:0000256" key="1">
    <source>
        <dbReference type="ARBA" id="ARBA00009199"/>
    </source>
</evidence>
<dbReference type="GO" id="GO:0003824">
    <property type="term" value="F:catalytic activity"/>
    <property type="evidence" value="ECO:0007669"/>
    <property type="project" value="InterPro"/>
</dbReference>
<protein>
    <submittedName>
        <fullName evidence="3">Amidase</fullName>
    </submittedName>
</protein>
<dbReference type="EMBL" id="AYZR01000004">
    <property type="protein sequence ID" value="KRM94386.1"/>
    <property type="molecule type" value="Genomic_DNA"/>
</dbReference>
<name>A0A0R2CTF9_9LACO</name>
<dbReference type="STRING" id="1423802.FC56_GL001340"/>
<evidence type="ECO:0000259" key="2">
    <source>
        <dbReference type="Pfam" id="PF01425"/>
    </source>
</evidence>
<accession>A0A0R2CTF9</accession>
<dbReference type="PATRIC" id="fig|1423802.4.peg.1359"/>
<dbReference type="PROSITE" id="PS00571">
    <property type="entry name" value="AMIDASES"/>
    <property type="match status" value="1"/>
</dbReference>
<keyword evidence="4" id="KW-1185">Reference proteome</keyword>
<evidence type="ECO:0000313" key="3">
    <source>
        <dbReference type="EMBL" id="KRM94386.1"/>
    </source>
</evidence>
<dbReference type="Pfam" id="PF01425">
    <property type="entry name" value="Amidase"/>
    <property type="match status" value="1"/>
</dbReference>
<dbReference type="PANTHER" id="PTHR11895:SF7">
    <property type="entry name" value="GLUTAMYL-TRNA(GLN) AMIDOTRANSFERASE SUBUNIT A, MITOCHONDRIAL"/>
    <property type="match status" value="1"/>
</dbReference>
<dbReference type="InterPro" id="IPR023631">
    <property type="entry name" value="Amidase_dom"/>
</dbReference>
<dbReference type="InterPro" id="IPR020556">
    <property type="entry name" value="Amidase_CS"/>
</dbReference>
<organism evidence="3 4">
    <name type="scientific">Lentilactobacillus senioris DSM 24302 = JCM 17472</name>
    <dbReference type="NCBI Taxonomy" id="1423802"/>
    <lineage>
        <taxon>Bacteria</taxon>
        <taxon>Bacillati</taxon>
        <taxon>Bacillota</taxon>
        <taxon>Bacilli</taxon>
        <taxon>Lactobacillales</taxon>
        <taxon>Lactobacillaceae</taxon>
        <taxon>Lentilactobacillus</taxon>
    </lineage>
</organism>
<dbReference type="Gene3D" id="3.90.1300.10">
    <property type="entry name" value="Amidase signature (AS) domain"/>
    <property type="match status" value="1"/>
</dbReference>